<evidence type="ECO:0000313" key="2">
    <source>
        <dbReference type="Proteomes" id="UP000204415"/>
    </source>
</evidence>
<reference evidence="1 2" key="1">
    <citation type="journal article" date="2015" name="Stand. Genomic Sci.">
        <title>Complete genome sequences of bacteriophages P12002L and P12002S, two lytic phages that infect a marine Polaribacter strain.</title>
        <authorList>
            <person name="Kang I."/>
            <person name="Jang H."/>
            <person name="Cho J.-C."/>
        </authorList>
    </citation>
    <scope>NUCLEOTIDE SEQUENCE [LARGE SCALE GENOMIC DNA]</scope>
</reference>
<dbReference type="RefSeq" id="YP_009209710.1">
    <property type="nucleotide sequence ID" value="NC_028924.1"/>
</dbReference>
<sequence>MSKLKLIKKDRIMKKENNVNHFEDIVEDYMSWKFLYEKSKENKFNKELEKYITSTSEKIKYTLVIQNNFTIFSFINDYLHDNNITAKVNVSNRTIKLNNGSIFVFLRHNLDRMHSQGCCEYNCVIISEEMTNYERDYYSRRARLNRYK</sequence>
<name>A0A0F7IJJ1_9CAUD</name>
<dbReference type="GeneID" id="26636129"/>
<protein>
    <submittedName>
        <fullName evidence="1">Uncharacterized protein</fullName>
    </submittedName>
</protein>
<keyword evidence="2" id="KW-1185">Reference proteome</keyword>
<accession>A0A0F7IJJ1</accession>
<dbReference type="KEGG" id="vg:26636129"/>
<gene>
    <name evidence="1" type="ORF">P12002L_0050</name>
</gene>
<evidence type="ECO:0000313" key="1">
    <source>
        <dbReference type="EMBL" id="AKG94224.1"/>
    </source>
</evidence>
<dbReference type="Proteomes" id="UP000204415">
    <property type="component" value="Segment"/>
</dbReference>
<dbReference type="OrthoDB" id="30898at10239"/>
<dbReference type="EMBL" id="KR136259">
    <property type="protein sequence ID" value="AKG94224.1"/>
    <property type="molecule type" value="Genomic_DNA"/>
</dbReference>
<proteinExistence type="predicted"/>
<organism evidence="1 2">
    <name type="scientific">Polaribacter phage P12002L</name>
    <dbReference type="NCBI Taxonomy" id="1647386"/>
    <lineage>
        <taxon>Viruses</taxon>
        <taxon>Duplodnaviria</taxon>
        <taxon>Heunggongvirae</taxon>
        <taxon>Uroviricota</taxon>
        <taxon>Caudoviricetes</taxon>
        <taxon>Incheonvirus</taxon>
        <taxon>Incheonvirus P12002L</taxon>
    </lineage>
</organism>